<evidence type="ECO:0000313" key="9">
    <source>
        <dbReference type="EMBL" id="GKS81221.1"/>
    </source>
</evidence>
<dbReference type="RefSeq" id="WP_244054979.1">
    <property type="nucleotide sequence ID" value="NZ_BQXH01000006.1"/>
</dbReference>
<evidence type="ECO:0000256" key="7">
    <source>
        <dbReference type="ARBA" id="ARBA00023136"/>
    </source>
</evidence>
<feature type="transmembrane region" description="Helical" evidence="8">
    <location>
        <begin position="100"/>
        <end position="121"/>
    </location>
</feature>
<keyword evidence="7 8" id="KW-0472">Membrane</keyword>
<feature type="transmembrane region" description="Helical" evidence="8">
    <location>
        <begin position="6"/>
        <end position="25"/>
    </location>
</feature>
<comment type="caution">
    <text evidence="9">The sequence shown here is derived from an EMBL/GenBank/DDBJ whole genome shotgun (WGS) entry which is preliminary data.</text>
</comment>
<evidence type="ECO:0000313" key="10">
    <source>
        <dbReference type="Proteomes" id="UP001055149"/>
    </source>
</evidence>
<dbReference type="Pfam" id="PF03547">
    <property type="entry name" value="Mem_trans"/>
    <property type="match status" value="1"/>
</dbReference>
<dbReference type="PANTHER" id="PTHR36838:SF1">
    <property type="entry name" value="SLR1864 PROTEIN"/>
    <property type="match status" value="1"/>
</dbReference>
<keyword evidence="10" id="KW-1185">Reference proteome</keyword>
<dbReference type="EMBL" id="BQXH01000006">
    <property type="protein sequence ID" value="GKS81221.1"/>
    <property type="molecule type" value="Genomic_DNA"/>
</dbReference>
<feature type="transmembrane region" description="Helical" evidence="8">
    <location>
        <begin position="256"/>
        <end position="276"/>
    </location>
</feature>
<dbReference type="PANTHER" id="PTHR36838">
    <property type="entry name" value="AUXIN EFFLUX CARRIER FAMILY PROTEIN"/>
    <property type="match status" value="1"/>
</dbReference>
<dbReference type="InterPro" id="IPR004776">
    <property type="entry name" value="Mem_transp_PIN-like"/>
</dbReference>
<dbReference type="Proteomes" id="UP001055149">
    <property type="component" value="Unassembled WGS sequence"/>
</dbReference>
<feature type="transmembrane region" description="Helical" evidence="8">
    <location>
        <begin position="228"/>
        <end position="250"/>
    </location>
</feature>
<proteinExistence type="inferred from homology"/>
<feature type="transmembrane region" description="Helical" evidence="8">
    <location>
        <begin position="170"/>
        <end position="190"/>
    </location>
</feature>
<sequence>MNLSLLFGQIILMFALMLVGMLANHIQFMHEQTANDLTNVLLYIVSPCLIIKSFEKPYSASRIHAFLILAVGIFIVYLIQIVVSKLFFHKISDHNLRRIVEYGSIYSNAGFIGIPLASSLFGSTGVFYAVVPLAMFNIFNWTHGVKLFAAPDSDQSLQKKLKTIFLNPNIIALVVGLCLFLFSIQLPALVNQMIDYISAINTPVSMLVIGNSLANISLKGFKLQRPVLVSLGLRNLVYPLVTIVVMQFLGLTGVPLSTAILMMACPVGGMVVLFTLQAHGKQDPALALMGTSTLLSLVTIPAVFLISNWLL</sequence>
<evidence type="ECO:0000256" key="4">
    <source>
        <dbReference type="ARBA" id="ARBA00022475"/>
    </source>
</evidence>
<dbReference type="InterPro" id="IPR038770">
    <property type="entry name" value="Na+/solute_symporter_sf"/>
</dbReference>
<comment type="similarity">
    <text evidence="2">Belongs to the auxin efflux carrier (TC 2.A.69) family.</text>
</comment>
<name>A0ABQ5JKH3_9LACO</name>
<accession>A0ABQ5JKH3</accession>
<evidence type="ECO:0000256" key="3">
    <source>
        <dbReference type="ARBA" id="ARBA00022448"/>
    </source>
</evidence>
<dbReference type="Gene3D" id="1.20.1530.20">
    <property type="match status" value="1"/>
</dbReference>
<evidence type="ECO:0000256" key="8">
    <source>
        <dbReference type="SAM" id="Phobius"/>
    </source>
</evidence>
<feature type="transmembrane region" description="Helical" evidence="8">
    <location>
        <begin position="37"/>
        <end position="54"/>
    </location>
</feature>
<evidence type="ECO:0000256" key="2">
    <source>
        <dbReference type="ARBA" id="ARBA00010145"/>
    </source>
</evidence>
<comment type="subcellular location">
    <subcellularLocation>
        <location evidence="1">Cell membrane</location>
        <topology evidence="1">Multi-pass membrane protein</topology>
    </subcellularLocation>
</comment>
<reference evidence="9" key="1">
    <citation type="journal article" date="2022" name="Int. J. Syst. Evol. Microbiol.">
        <title>A novel species of lactic acid bacteria, Ligilactobacillus pabuli sp. nov., isolated from alfalfa silage.</title>
        <authorList>
            <person name="Tohno M."/>
            <person name="Tanizawa Y."/>
            <person name="Sawada H."/>
            <person name="Sakamoto M."/>
            <person name="Ohkuma M."/>
            <person name="Kobayashi H."/>
        </authorList>
    </citation>
    <scope>NUCLEOTIDE SEQUENCE</scope>
    <source>
        <strain evidence="9">AF129</strain>
    </source>
</reference>
<keyword evidence="5 8" id="KW-0812">Transmembrane</keyword>
<evidence type="ECO:0000256" key="5">
    <source>
        <dbReference type="ARBA" id="ARBA00022692"/>
    </source>
</evidence>
<organism evidence="9 10">
    <name type="scientific">Ligilactobacillus pabuli</name>
    <dbReference type="NCBI Taxonomy" id="2886039"/>
    <lineage>
        <taxon>Bacteria</taxon>
        <taxon>Bacillati</taxon>
        <taxon>Bacillota</taxon>
        <taxon>Bacilli</taxon>
        <taxon>Lactobacillales</taxon>
        <taxon>Lactobacillaceae</taxon>
        <taxon>Ligilactobacillus</taxon>
    </lineage>
</organism>
<evidence type="ECO:0000256" key="1">
    <source>
        <dbReference type="ARBA" id="ARBA00004651"/>
    </source>
</evidence>
<protein>
    <submittedName>
        <fullName evidence="9">Transporter</fullName>
    </submittedName>
</protein>
<evidence type="ECO:0000256" key="6">
    <source>
        <dbReference type="ARBA" id="ARBA00022989"/>
    </source>
</evidence>
<feature type="transmembrane region" description="Helical" evidence="8">
    <location>
        <begin position="196"/>
        <end position="216"/>
    </location>
</feature>
<feature type="transmembrane region" description="Helical" evidence="8">
    <location>
        <begin position="288"/>
        <end position="310"/>
    </location>
</feature>
<feature type="transmembrane region" description="Helical" evidence="8">
    <location>
        <begin position="66"/>
        <end position="88"/>
    </location>
</feature>
<keyword evidence="4" id="KW-1003">Cell membrane</keyword>
<keyword evidence="3" id="KW-0813">Transport</keyword>
<gene>
    <name evidence="9" type="primary">mleP3</name>
    <name evidence="9" type="ORF">LPAF129_09070</name>
</gene>
<keyword evidence="6 8" id="KW-1133">Transmembrane helix</keyword>